<keyword evidence="2" id="KW-0805">Transcription regulation</keyword>
<dbReference type="InterPro" id="IPR011006">
    <property type="entry name" value="CheY-like_superfamily"/>
</dbReference>
<evidence type="ECO:0000256" key="1">
    <source>
        <dbReference type="ARBA" id="ARBA00022553"/>
    </source>
</evidence>
<evidence type="ECO:0000256" key="4">
    <source>
        <dbReference type="PROSITE-ProRule" id="PRU00169"/>
    </source>
</evidence>
<dbReference type="InterPro" id="IPR050595">
    <property type="entry name" value="Bact_response_regulator"/>
</dbReference>
<dbReference type="SUPFAM" id="SSF52172">
    <property type="entry name" value="CheY-like"/>
    <property type="match status" value="1"/>
</dbReference>
<protein>
    <submittedName>
        <fullName evidence="6">Response regulator</fullName>
    </submittedName>
</protein>
<name>A0A7K3UL68_9HYPH</name>
<dbReference type="Pfam" id="PF00072">
    <property type="entry name" value="Response_reg"/>
    <property type="match status" value="1"/>
</dbReference>
<evidence type="ECO:0000256" key="3">
    <source>
        <dbReference type="ARBA" id="ARBA00023163"/>
    </source>
</evidence>
<dbReference type="SMART" id="SM00448">
    <property type="entry name" value="REC"/>
    <property type="match status" value="1"/>
</dbReference>
<evidence type="ECO:0000313" key="6">
    <source>
        <dbReference type="EMBL" id="NEJ73919.1"/>
    </source>
</evidence>
<gene>
    <name evidence="6" type="ORF">GR197_25815</name>
</gene>
<dbReference type="PANTHER" id="PTHR44591">
    <property type="entry name" value="STRESS RESPONSE REGULATOR PROTEIN 1"/>
    <property type="match status" value="1"/>
</dbReference>
<dbReference type="AlphaFoldDB" id="A0A7K3UL68"/>
<organism evidence="6 7">
    <name type="scientific">Rhizobium phaseoli</name>
    <dbReference type="NCBI Taxonomy" id="396"/>
    <lineage>
        <taxon>Bacteria</taxon>
        <taxon>Pseudomonadati</taxon>
        <taxon>Pseudomonadota</taxon>
        <taxon>Alphaproteobacteria</taxon>
        <taxon>Hyphomicrobiales</taxon>
        <taxon>Rhizobiaceae</taxon>
        <taxon>Rhizobium/Agrobacterium group</taxon>
        <taxon>Rhizobium</taxon>
    </lineage>
</organism>
<dbReference type="GO" id="GO:0000160">
    <property type="term" value="P:phosphorelay signal transduction system"/>
    <property type="evidence" value="ECO:0007669"/>
    <property type="project" value="InterPro"/>
</dbReference>
<feature type="modified residue" description="4-aspartylphosphate" evidence="4">
    <location>
        <position position="62"/>
    </location>
</feature>
<dbReference type="PANTHER" id="PTHR44591:SF3">
    <property type="entry name" value="RESPONSE REGULATORY DOMAIN-CONTAINING PROTEIN"/>
    <property type="match status" value="1"/>
</dbReference>
<keyword evidence="3" id="KW-0804">Transcription</keyword>
<dbReference type="PROSITE" id="PS50110">
    <property type="entry name" value="RESPONSE_REGULATORY"/>
    <property type="match status" value="1"/>
</dbReference>
<dbReference type="RefSeq" id="WP_164014749.1">
    <property type="nucleotide sequence ID" value="NZ_WUFT01000020.1"/>
</dbReference>
<dbReference type="Proteomes" id="UP000471753">
    <property type="component" value="Unassembled WGS sequence"/>
</dbReference>
<reference evidence="6 7" key="1">
    <citation type="submission" date="2019-12" db="EMBL/GenBank/DDBJ databases">
        <title>Rhizobium genotypes associated with high levels of biological nitrogen fixation by grain legumes in a temperate-maritime cropping system.</title>
        <authorList>
            <person name="Maluk M."/>
            <person name="Francesc Ferrando Molina F."/>
            <person name="Lopez Del Egido L."/>
            <person name="Lafos M."/>
            <person name="Langarica-Fuentes A."/>
            <person name="Gebre Yohannes G."/>
            <person name="Young M.W."/>
            <person name="Martin P."/>
            <person name="Gantlett R."/>
            <person name="Kenicer G."/>
            <person name="Hawes C."/>
            <person name="Begg G.S."/>
            <person name="Quilliam R.S."/>
            <person name="Squire G.R."/>
            <person name="Poole P.S."/>
            <person name="Young P.W."/>
            <person name="Iannetta P.M."/>
            <person name="James E.K."/>
        </authorList>
    </citation>
    <scope>NUCLEOTIDE SEQUENCE [LARGE SCALE GENOMIC DNA]</scope>
    <source>
        <strain evidence="6 7">JHI366</strain>
    </source>
</reference>
<proteinExistence type="predicted"/>
<dbReference type="CDD" id="cd17551">
    <property type="entry name" value="REC_RpfG-like"/>
    <property type="match status" value="1"/>
</dbReference>
<feature type="domain" description="Response regulatory" evidence="5">
    <location>
        <begin position="12"/>
        <end position="130"/>
    </location>
</feature>
<dbReference type="InterPro" id="IPR001789">
    <property type="entry name" value="Sig_transdc_resp-reg_receiver"/>
</dbReference>
<dbReference type="EMBL" id="WUFT01000020">
    <property type="protein sequence ID" value="NEJ73919.1"/>
    <property type="molecule type" value="Genomic_DNA"/>
</dbReference>
<evidence type="ECO:0000256" key="2">
    <source>
        <dbReference type="ARBA" id="ARBA00023015"/>
    </source>
</evidence>
<evidence type="ECO:0000259" key="5">
    <source>
        <dbReference type="PROSITE" id="PS50110"/>
    </source>
</evidence>
<evidence type="ECO:0000313" key="7">
    <source>
        <dbReference type="Proteomes" id="UP000471753"/>
    </source>
</evidence>
<keyword evidence="1 4" id="KW-0597">Phosphoprotein</keyword>
<comment type="caution">
    <text evidence="6">The sequence shown here is derived from an EMBL/GenBank/DDBJ whole genome shotgun (WGS) entry which is preliminary data.</text>
</comment>
<sequence>MTDSTDMVRASTILIVDDEPANVSLLERILKREGFKALISTTEPREALRLFREHPVDLVLLDLMMPDLDGFALLETFARLIPENSYLPILVLTADATLPTRRRALSLGAKDFLTKPFDAIEAVLRIFNLLETRILTLELAKHGLATPKSERPWIHPPTS</sequence>
<dbReference type="Gene3D" id="3.40.50.2300">
    <property type="match status" value="1"/>
</dbReference>
<accession>A0A7K3UL68</accession>